<evidence type="ECO:0000256" key="1">
    <source>
        <dbReference type="SAM" id="MobiDB-lite"/>
    </source>
</evidence>
<evidence type="ECO:0000313" key="3">
    <source>
        <dbReference type="Proteomes" id="UP000594637"/>
    </source>
</evidence>
<accession>A0A7T0PX23</accession>
<proteinExistence type="predicted"/>
<organism evidence="2 3">
    <name type="scientific">Actinomyces respiraculi</name>
    <dbReference type="NCBI Taxonomy" id="2744574"/>
    <lineage>
        <taxon>Bacteria</taxon>
        <taxon>Bacillati</taxon>
        <taxon>Actinomycetota</taxon>
        <taxon>Actinomycetes</taxon>
        <taxon>Actinomycetales</taxon>
        <taxon>Actinomycetaceae</taxon>
        <taxon>Actinomyces</taxon>
    </lineage>
</organism>
<reference evidence="2 3" key="1">
    <citation type="submission" date="2020-11" db="EMBL/GenBank/DDBJ databases">
        <title>Actinomyces sp. ZJ750.</title>
        <authorList>
            <person name="Zhou J."/>
        </authorList>
    </citation>
    <scope>NUCLEOTIDE SEQUENCE [LARGE SCALE GENOMIC DNA]</scope>
    <source>
        <strain evidence="2 3">ZJ750</strain>
    </source>
</reference>
<feature type="region of interest" description="Disordered" evidence="1">
    <location>
        <begin position="140"/>
        <end position="184"/>
    </location>
</feature>
<sequence>MMLYRNQEYWPDLGQSILVKRFPSWKEGQLSFAALERGVPEVLSGRNSRPQGLSAPEWGVVTEHRAKEIQVRLEDSGDTGMVRADLVNNDPELCDEEYWPQPGERVRVACLGVWPDGELRMTMRNFFVDMLEKPQFHHLAPHAPTHRATTQLQDSRDDKEIPAPDTPYPNGHDMGVQCRGEQYT</sequence>
<gene>
    <name evidence="2" type="ORF">ID810_03585</name>
</gene>
<dbReference type="KEGG" id="arep:ID810_03585"/>
<keyword evidence="3" id="KW-1185">Reference proteome</keyword>
<name>A0A7T0PX23_9ACTO</name>
<dbReference type="AlphaFoldDB" id="A0A7T0PX23"/>
<dbReference type="RefSeq" id="WP_188232567.1">
    <property type="nucleotide sequence ID" value="NZ_CP063989.1"/>
</dbReference>
<protein>
    <submittedName>
        <fullName evidence="2">Uncharacterized protein</fullName>
    </submittedName>
</protein>
<evidence type="ECO:0000313" key="2">
    <source>
        <dbReference type="EMBL" id="QPL06038.1"/>
    </source>
</evidence>
<dbReference type="EMBL" id="CP063989">
    <property type="protein sequence ID" value="QPL06038.1"/>
    <property type="molecule type" value="Genomic_DNA"/>
</dbReference>
<dbReference type="Proteomes" id="UP000594637">
    <property type="component" value="Chromosome"/>
</dbReference>